<keyword evidence="1" id="KW-0812">Transmembrane</keyword>
<protein>
    <submittedName>
        <fullName evidence="2">Unannotated protein</fullName>
    </submittedName>
</protein>
<feature type="transmembrane region" description="Helical" evidence="1">
    <location>
        <begin position="306"/>
        <end position="327"/>
    </location>
</feature>
<feature type="transmembrane region" description="Helical" evidence="1">
    <location>
        <begin position="362"/>
        <end position="387"/>
    </location>
</feature>
<feature type="transmembrane region" description="Helical" evidence="1">
    <location>
        <begin position="184"/>
        <end position="205"/>
    </location>
</feature>
<keyword evidence="1" id="KW-1133">Transmembrane helix</keyword>
<dbReference type="EMBL" id="CAFBLP010000008">
    <property type="protein sequence ID" value="CAB4865112.1"/>
    <property type="molecule type" value="Genomic_DNA"/>
</dbReference>
<keyword evidence="1" id="KW-0472">Membrane</keyword>
<feature type="transmembrane region" description="Helical" evidence="1">
    <location>
        <begin position="85"/>
        <end position="106"/>
    </location>
</feature>
<feature type="transmembrane region" description="Helical" evidence="1">
    <location>
        <begin position="144"/>
        <end position="164"/>
    </location>
</feature>
<name>A0A6J7D275_9ZZZZ</name>
<organism evidence="2">
    <name type="scientific">freshwater metagenome</name>
    <dbReference type="NCBI Taxonomy" id="449393"/>
    <lineage>
        <taxon>unclassified sequences</taxon>
        <taxon>metagenomes</taxon>
        <taxon>ecological metagenomes</taxon>
    </lineage>
</organism>
<proteinExistence type="predicted"/>
<reference evidence="2" key="1">
    <citation type="submission" date="2020-05" db="EMBL/GenBank/DDBJ databases">
        <authorList>
            <person name="Chiriac C."/>
            <person name="Salcher M."/>
            <person name="Ghai R."/>
            <person name="Kavagutti S V."/>
        </authorList>
    </citation>
    <scope>NUCLEOTIDE SEQUENCE</scope>
</reference>
<feature type="transmembrane region" description="Helical" evidence="1">
    <location>
        <begin position="334"/>
        <end position="356"/>
    </location>
</feature>
<dbReference type="AlphaFoldDB" id="A0A6J7D275"/>
<feature type="transmembrane region" description="Helical" evidence="1">
    <location>
        <begin position="112"/>
        <end position="132"/>
    </location>
</feature>
<evidence type="ECO:0000313" key="2">
    <source>
        <dbReference type="EMBL" id="CAB4865112.1"/>
    </source>
</evidence>
<gene>
    <name evidence="2" type="ORF">UFOPK3376_00495</name>
</gene>
<sequence length="480" mass="50595">MQRLAACGSLALLGVVAIVFGLHFQHTFSIYEQGRLPDAVAYQAAADRLLVIGQIGVIVAFVAMVLWSATAVLNARRVLRSLRSAWVAVGGWLLVPVAALVAHAWIDRTLQSGMFIAGLTCLMFLYLPHGTVAGASTDLGGSTYLARVWYLLEALAGILLWAALAGVKRGLPATHPQAAMQEKAFLCFVAGVLLLAGASTFFATARRLSGLTHHKWQGASVPPVSFATYSGPIGSVNVVRPAGFAAKPMLPTAGLRIGAWAALTTVNLAAITATFVDRRHAILTEVRYGSGPAHVLLTSSANTLRIIMLAGVAAHVLYVLWALVAAVNARRRTLLAPAAWVIAATFLSGTTLFAFSDRANEAVGVTGVMVAGAATFVGFVIGQLLLGRSVVALGGRGRIFLVWLLFEFGVGACTAYIARLAHDDVKILSVGALLVGCSILSSVCAWIAMTRLDAMCRATSTATTQPHYWLRPRALTSSHS</sequence>
<accession>A0A6J7D275</accession>
<feature type="transmembrane region" description="Helical" evidence="1">
    <location>
        <begin position="399"/>
        <end position="421"/>
    </location>
</feature>
<evidence type="ECO:0000256" key="1">
    <source>
        <dbReference type="SAM" id="Phobius"/>
    </source>
</evidence>
<feature type="transmembrane region" description="Helical" evidence="1">
    <location>
        <begin position="427"/>
        <end position="448"/>
    </location>
</feature>
<feature type="transmembrane region" description="Helical" evidence="1">
    <location>
        <begin position="51"/>
        <end position="73"/>
    </location>
</feature>
<feature type="transmembrane region" description="Helical" evidence="1">
    <location>
        <begin position="257"/>
        <end position="276"/>
    </location>
</feature>